<dbReference type="Proteomes" id="UP000713904">
    <property type="component" value="Unassembled WGS sequence"/>
</dbReference>
<sequence>MDALAEKIYYFDESGTITTYNNGNHRFLIIAGLKTNNVEHTKRIFRKAKVKYLSKNPELELDVRYEIKGSQMNLDFKRFILEELIRKTDIKFSFIVFDNYHSPYKMRTKPAITFNYLMYLLMKHLIYDCDTLHINLDNRNVAIENLKSLQDYMTTKFCVEEDLLYEVRVSYLDSKENTMIQIADVFANFLWRLLKGKNNEVDQRKAMDLFNEIKIGNLEKCEYFPKSSCKIKEFLE</sequence>
<keyword evidence="2" id="KW-1185">Reference proteome</keyword>
<dbReference type="EMBL" id="JABGBW010000001">
    <property type="protein sequence ID" value="MBC2575456.1"/>
    <property type="molecule type" value="Genomic_DNA"/>
</dbReference>
<protein>
    <submittedName>
        <fullName evidence="1">DUF3800 domain-containing protein</fullName>
    </submittedName>
</protein>
<dbReference type="RefSeq" id="WP_185623483.1">
    <property type="nucleotide sequence ID" value="NZ_JABGBW010000001.1"/>
</dbReference>
<evidence type="ECO:0000313" key="1">
    <source>
        <dbReference type="EMBL" id="MBC2575456.1"/>
    </source>
</evidence>
<dbReference type="Pfam" id="PF12686">
    <property type="entry name" value="DUF3800"/>
    <property type="match status" value="1"/>
</dbReference>
<name>A0ABR6TKC8_9FIRM</name>
<organism evidence="1 2">
    <name type="scientific">Peptostreptococcus canis</name>
    <dbReference type="NCBI Taxonomy" id="1159213"/>
    <lineage>
        <taxon>Bacteria</taxon>
        <taxon>Bacillati</taxon>
        <taxon>Bacillota</taxon>
        <taxon>Clostridia</taxon>
        <taxon>Peptostreptococcales</taxon>
        <taxon>Peptostreptococcaceae</taxon>
        <taxon>Peptostreptococcus</taxon>
    </lineage>
</organism>
<reference evidence="1 2" key="1">
    <citation type="submission" date="2020-05" db="EMBL/GenBank/DDBJ databases">
        <title>Draft genome of xy-202 and genomic insight in genome of the genus Peptostreptococcus.</title>
        <authorList>
            <person name="Zhang Z."/>
        </authorList>
    </citation>
    <scope>NUCLEOTIDE SEQUENCE [LARGE SCALE GENOMIC DNA]</scope>
    <source>
        <strain evidence="1 2">DSM 27025</strain>
    </source>
</reference>
<gene>
    <name evidence="1" type="ORF">HLB29_02005</name>
</gene>
<accession>A0ABR6TKC8</accession>
<evidence type="ECO:0000313" key="2">
    <source>
        <dbReference type="Proteomes" id="UP000713904"/>
    </source>
</evidence>
<comment type="caution">
    <text evidence="1">The sequence shown here is derived from an EMBL/GenBank/DDBJ whole genome shotgun (WGS) entry which is preliminary data.</text>
</comment>
<proteinExistence type="predicted"/>
<dbReference type="InterPro" id="IPR024524">
    <property type="entry name" value="DUF3800"/>
</dbReference>